<keyword evidence="2" id="KW-0418">Kinase</keyword>
<keyword evidence="2" id="KW-0808">Transferase</keyword>
<dbReference type="Proteomes" id="UP000827549">
    <property type="component" value="Chromosome 3"/>
</dbReference>
<proteinExistence type="predicted"/>
<evidence type="ECO:0000313" key="3">
    <source>
        <dbReference type="Proteomes" id="UP000827549"/>
    </source>
</evidence>
<keyword evidence="3" id="KW-1185">Reference proteome</keyword>
<feature type="compositionally biased region" description="Low complexity" evidence="1">
    <location>
        <begin position="88"/>
        <end position="97"/>
    </location>
</feature>
<organism evidence="2 3">
    <name type="scientific">Vanrija pseudolonga</name>
    <dbReference type="NCBI Taxonomy" id="143232"/>
    <lineage>
        <taxon>Eukaryota</taxon>
        <taxon>Fungi</taxon>
        <taxon>Dikarya</taxon>
        <taxon>Basidiomycota</taxon>
        <taxon>Agaricomycotina</taxon>
        <taxon>Tremellomycetes</taxon>
        <taxon>Trichosporonales</taxon>
        <taxon>Trichosporonaceae</taxon>
        <taxon>Vanrija</taxon>
    </lineage>
</organism>
<dbReference type="GO" id="GO:0016301">
    <property type="term" value="F:kinase activity"/>
    <property type="evidence" value="ECO:0007669"/>
    <property type="project" value="UniProtKB-KW"/>
</dbReference>
<dbReference type="AlphaFoldDB" id="A0AAF0YAJ8"/>
<reference evidence="2" key="1">
    <citation type="submission" date="2023-10" db="EMBL/GenBank/DDBJ databases">
        <authorList>
            <person name="Noh H."/>
        </authorList>
    </citation>
    <scope>NUCLEOTIDE SEQUENCE</scope>
    <source>
        <strain evidence="2">DUCC4014</strain>
    </source>
</reference>
<gene>
    <name evidence="2" type="primary">gad8</name>
    <name evidence="2" type="ORF">LOC62_03G004378</name>
</gene>
<protein>
    <submittedName>
        <fullName evidence="2">Serine/threonine-protein kinase gad8</fullName>
    </submittedName>
</protein>
<accession>A0AAF0YAJ8</accession>
<evidence type="ECO:0000313" key="2">
    <source>
        <dbReference type="EMBL" id="WOO80851.1"/>
    </source>
</evidence>
<dbReference type="CDD" id="cd11651">
    <property type="entry name" value="YPK1_N_like"/>
    <property type="match status" value="1"/>
</dbReference>
<sequence>MSWKLGKKFKDSGLLKSHNTPSPADNSRSTTPTPGNPHPGESTPILSPPVARSGILRIRVTAGKGLSLPQGVPVPPPVQTALQQHPTSALSASLSSSPRVTTSNRAGPNRDSLQRKQLWWLPYVVLEFDKNEVLVDALGGDLANPRNFRR</sequence>
<dbReference type="EMBL" id="CP086716">
    <property type="protein sequence ID" value="WOO80851.1"/>
    <property type="molecule type" value="Genomic_DNA"/>
</dbReference>
<feature type="region of interest" description="Disordered" evidence="1">
    <location>
        <begin position="66"/>
        <end position="111"/>
    </location>
</feature>
<name>A0AAF0YAJ8_9TREE</name>
<dbReference type="RefSeq" id="XP_062626883.1">
    <property type="nucleotide sequence ID" value="XM_062770899.1"/>
</dbReference>
<dbReference type="GeneID" id="87807616"/>
<evidence type="ECO:0000256" key="1">
    <source>
        <dbReference type="SAM" id="MobiDB-lite"/>
    </source>
</evidence>
<feature type="region of interest" description="Disordered" evidence="1">
    <location>
        <begin position="1"/>
        <end position="49"/>
    </location>
</feature>
<feature type="compositionally biased region" description="Polar residues" evidence="1">
    <location>
        <begin position="17"/>
        <end position="33"/>
    </location>
</feature>